<accession>A0A0L8L4R8</accession>
<dbReference type="CDD" id="cd00531">
    <property type="entry name" value="NTF2_like"/>
    <property type="match status" value="1"/>
</dbReference>
<protein>
    <recommendedName>
        <fullName evidence="1">Calcium/calmodulin-dependent protein kinase II association-domain domain-containing protein</fullName>
    </recommendedName>
</protein>
<dbReference type="RefSeq" id="WP_030040556.1">
    <property type="nucleotide sequence ID" value="NZ_KL575601.1"/>
</dbReference>
<evidence type="ECO:0000313" key="2">
    <source>
        <dbReference type="EMBL" id="KOG33099.1"/>
    </source>
</evidence>
<gene>
    <name evidence="2" type="ORF">ADK37_24790</name>
</gene>
<evidence type="ECO:0000259" key="1">
    <source>
        <dbReference type="Pfam" id="PF08332"/>
    </source>
</evidence>
<dbReference type="PATRIC" id="fig|67356.5.peg.5293"/>
<dbReference type="SUPFAM" id="SSF54427">
    <property type="entry name" value="NTF2-like"/>
    <property type="match status" value="1"/>
</dbReference>
<dbReference type="eggNOG" id="COG4319">
    <property type="taxonomic scope" value="Bacteria"/>
</dbReference>
<sequence>MGVNKGEISKTILELEKSFNERWSVGDNRGYLDNYAEEISYFDPIEKDLVLGRDATVAHIEAIYSNPHIVRNEYLNPVVHVSDGGDFAVLAYNLSTYVLDDNGDERQLRAWNATEAYRLIDGEWRIVHSNWAFAQTATGAIAS</sequence>
<dbReference type="OrthoDB" id="9812295at2"/>
<dbReference type="InterPro" id="IPR013543">
    <property type="entry name" value="Ca/CaM-dep_prot_kinase-assoc"/>
</dbReference>
<dbReference type="Pfam" id="PF08332">
    <property type="entry name" value="CaMKII_AD"/>
    <property type="match status" value="1"/>
</dbReference>
<evidence type="ECO:0000313" key="3">
    <source>
        <dbReference type="Proteomes" id="UP000037251"/>
    </source>
</evidence>
<dbReference type="EMBL" id="LGUS01000176">
    <property type="protein sequence ID" value="KOG33099.1"/>
    <property type="molecule type" value="Genomic_DNA"/>
</dbReference>
<proteinExistence type="predicted"/>
<dbReference type="InterPro" id="IPR032710">
    <property type="entry name" value="NTF2-like_dom_sf"/>
</dbReference>
<keyword evidence="3" id="KW-1185">Reference proteome</keyword>
<dbReference type="GO" id="GO:0004683">
    <property type="term" value="F:calcium/calmodulin-dependent protein kinase activity"/>
    <property type="evidence" value="ECO:0007669"/>
    <property type="project" value="InterPro"/>
</dbReference>
<dbReference type="Gene3D" id="3.10.450.50">
    <property type="match status" value="1"/>
</dbReference>
<reference evidence="3" key="1">
    <citation type="submission" date="2015-07" db="EMBL/GenBank/DDBJ databases">
        <authorList>
            <person name="Ju K.-S."/>
            <person name="Doroghazi J.R."/>
            <person name="Metcalf W.W."/>
        </authorList>
    </citation>
    <scope>NUCLEOTIDE SEQUENCE [LARGE SCALE GENOMIC DNA]</scope>
    <source>
        <strain evidence="3">NRRL 2290</strain>
    </source>
</reference>
<dbReference type="AlphaFoldDB" id="A0A0L8L4R8"/>
<dbReference type="GO" id="GO:0005516">
    <property type="term" value="F:calmodulin binding"/>
    <property type="evidence" value="ECO:0007669"/>
    <property type="project" value="InterPro"/>
</dbReference>
<feature type="domain" description="Calcium/calmodulin-dependent protein kinase II association-domain" evidence="1">
    <location>
        <begin position="11"/>
        <end position="129"/>
    </location>
</feature>
<name>A0A0L8L4R8_9ACTN</name>
<comment type="caution">
    <text evidence="2">The sequence shown here is derived from an EMBL/GenBank/DDBJ whole genome shotgun (WGS) entry which is preliminary data.</text>
</comment>
<organism evidence="2 3">
    <name type="scientific">Streptomyces resistomycificus</name>
    <dbReference type="NCBI Taxonomy" id="67356"/>
    <lineage>
        <taxon>Bacteria</taxon>
        <taxon>Bacillati</taxon>
        <taxon>Actinomycetota</taxon>
        <taxon>Actinomycetes</taxon>
        <taxon>Kitasatosporales</taxon>
        <taxon>Streptomycetaceae</taxon>
        <taxon>Streptomyces</taxon>
        <taxon>Streptomyces aurantiacus group</taxon>
    </lineage>
</organism>
<dbReference type="Proteomes" id="UP000037251">
    <property type="component" value="Unassembled WGS sequence"/>
</dbReference>